<evidence type="ECO:0000256" key="3">
    <source>
        <dbReference type="ARBA" id="ARBA00022603"/>
    </source>
</evidence>
<name>A0A0G0PPE4_9BACT</name>
<evidence type="ECO:0000313" key="9">
    <source>
        <dbReference type="EMBL" id="KKR00040.1"/>
    </source>
</evidence>
<dbReference type="PANTHER" id="PTHR30481">
    <property type="entry name" value="DNA ADENINE METHYLASE"/>
    <property type="match status" value="1"/>
</dbReference>
<proteinExistence type="inferred from homology"/>
<dbReference type="GO" id="GO:1904047">
    <property type="term" value="F:S-adenosyl-L-methionine binding"/>
    <property type="evidence" value="ECO:0007669"/>
    <property type="project" value="TreeGrafter"/>
</dbReference>
<evidence type="ECO:0000256" key="1">
    <source>
        <dbReference type="ARBA" id="ARBA00006594"/>
    </source>
</evidence>
<accession>A0A0G0PPE4</accession>
<evidence type="ECO:0000256" key="8">
    <source>
        <dbReference type="RuleBase" id="RU361257"/>
    </source>
</evidence>
<keyword evidence="3 8" id="KW-0489">Methyltransferase</keyword>
<dbReference type="GO" id="GO:0009007">
    <property type="term" value="F:site-specific DNA-methyltransferase (adenine-specific) activity"/>
    <property type="evidence" value="ECO:0007669"/>
    <property type="project" value="UniProtKB-UniRule"/>
</dbReference>
<gene>
    <name evidence="9" type="ORF">UT24_C0018G0022</name>
</gene>
<dbReference type="PATRIC" id="fig|1618574.4.peg.1333"/>
<comment type="similarity">
    <text evidence="1 8">Belongs to the N(4)/N(6)-methyltransferase family.</text>
</comment>
<dbReference type="PROSITE" id="PS00092">
    <property type="entry name" value="N6_MTASE"/>
    <property type="match status" value="1"/>
</dbReference>
<dbReference type="GO" id="GO:0006298">
    <property type="term" value="P:mismatch repair"/>
    <property type="evidence" value="ECO:0007669"/>
    <property type="project" value="TreeGrafter"/>
</dbReference>
<comment type="caution">
    <text evidence="9">The sequence shown here is derived from an EMBL/GenBank/DDBJ whole genome shotgun (WGS) entry which is preliminary data.</text>
</comment>
<dbReference type="NCBIfam" id="TIGR00571">
    <property type="entry name" value="dam"/>
    <property type="match status" value="1"/>
</dbReference>
<dbReference type="Proteomes" id="UP000033881">
    <property type="component" value="Unassembled WGS sequence"/>
</dbReference>
<evidence type="ECO:0000256" key="7">
    <source>
        <dbReference type="PIRSR" id="PIRSR000398-1"/>
    </source>
</evidence>
<dbReference type="InterPro" id="IPR012263">
    <property type="entry name" value="M_m6A_EcoRV"/>
</dbReference>
<dbReference type="EC" id="2.1.1.72" evidence="2 8"/>
<organism evidence="9 10">
    <name type="scientific">Candidatus Woesebacteria bacterium GW2011_GWB1_39_12</name>
    <dbReference type="NCBI Taxonomy" id="1618574"/>
    <lineage>
        <taxon>Bacteria</taxon>
        <taxon>Candidatus Woeseibacteriota</taxon>
    </lineage>
</organism>
<dbReference type="STRING" id="1618574.UT24_C0018G0022"/>
<dbReference type="EMBL" id="LBWB01000018">
    <property type="protein sequence ID" value="KKR00040.1"/>
    <property type="molecule type" value="Genomic_DNA"/>
</dbReference>
<protein>
    <recommendedName>
        <fullName evidence="2 8">Site-specific DNA-methyltransferase (adenine-specific)</fullName>
        <ecNumber evidence="2 8">2.1.1.72</ecNumber>
    </recommendedName>
</protein>
<dbReference type="GO" id="GO:0032259">
    <property type="term" value="P:methylation"/>
    <property type="evidence" value="ECO:0007669"/>
    <property type="project" value="UniProtKB-KW"/>
</dbReference>
<reference evidence="9 10" key="1">
    <citation type="journal article" date="2015" name="Nature">
        <title>rRNA introns, odd ribosomes, and small enigmatic genomes across a large radiation of phyla.</title>
        <authorList>
            <person name="Brown C.T."/>
            <person name="Hug L.A."/>
            <person name="Thomas B.C."/>
            <person name="Sharon I."/>
            <person name="Castelle C.J."/>
            <person name="Singh A."/>
            <person name="Wilkins M.J."/>
            <person name="Williams K.H."/>
            <person name="Banfield J.F."/>
        </authorList>
    </citation>
    <scope>NUCLEOTIDE SEQUENCE [LARGE SCALE GENOMIC DNA]</scope>
</reference>
<keyword evidence="5 8" id="KW-0949">S-adenosyl-L-methionine</keyword>
<dbReference type="Gene3D" id="3.40.50.150">
    <property type="entry name" value="Vaccinia Virus protein VP39"/>
    <property type="match status" value="1"/>
</dbReference>
<evidence type="ECO:0000256" key="6">
    <source>
        <dbReference type="ARBA" id="ARBA00047942"/>
    </source>
</evidence>
<dbReference type="Pfam" id="PF02086">
    <property type="entry name" value="MethyltransfD12"/>
    <property type="match status" value="1"/>
</dbReference>
<dbReference type="PANTHER" id="PTHR30481:SF3">
    <property type="entry name" value="DNA ADENINE METHYLASE"/>
    <property type="match status" value="1"/>
</dbReference>
<dbReference type="PIRSF" id="PIRSF000398">
    <property type="entry name" value="M_m6A_EcoRV"/>
    <property type="match status" value="1"/>
</dbReference>
<feature type="binding site" evidence="7">
    <location>
        <position position="12"/>
    </location>
    <ligand>
        <name>S-adenosyl-L-methionine</name>
        <dbReference type="ChEBI" id="CHEBI:59789"/>
    </ligand>
</feature>
<evidence type="ECO:0000313" key="10">
    <source>
        <dbReference type="Proteomes" id="UP000033881"/>
    </source>
</evidence>
<feature type="binding site" evidence="7">
    <location>
        <position position="183"/>
    </location>
    <ligand>
        <name>S-adenosyl-L-methionine</name>
        <dbReference type="ChEBI" id="CHEBI:59789"/>
    </ligand>
</feature>
<comment type="catalytic activity">
    <reaction evidence="6 8">
        <text>a 2'-deoxyadenosine in DNA + S-adenosyl-L-methionine = an N(6)-methyl-2'-deoxyadenosine in DNA + S-adenosyl-L-homocysteine + H(+)</text>
        <dbReference type="Rhea" id="RHEA:15197"/>
        <dbReference type="Rhea" id="RHEA-COMP:12418"/>
        <dbReference type="Rhea" id="RHEA-COMP:12419"/>
        <dbReference type="ChEBI" id="CHEBI:15378"/>
        <dbReference type="ChEBI" id="CHEBI:57856"/>
        <dbReference type="ChEBI" id="CHEBI:59789"/>
        <dbReference type="ChEBI" id="CHEBI:90615"/>
        <dbReference type="ChEBI" id="CHEBI:90616"/>
        <dbReference type="EC" id="2.1.1.72"/>
    </reaction>
</comment>
<evidence type="ECO:0000256" key="4">
    <source>
        <dbReference type="ARBA" id="ARBA00022679"/>
    </source>
</evidence>
<dbReference type="AlphaFoldDB" id="A0A0G0PPE4"/>
<evidence type="ECO:0000256" key="5">
    <source>
        <dbReference type="ARBA" id="ARBA00022691"/>
    </source>
</evidence>
<dbReference type="InterPro" id="IPR029063">
    <property type="entry name" value="SAM-dependent_MTases_sf"/>
</dbReference>
<evidence type="ECO:0000256" key="2">
    <source>
        <dbReference type="ARBA" id="ARBA00011900"/>
    </source>
</evidence>
<keyword evidence="4 8" id="KW-0808">Transferase</keyword>
<dbReference type="InterPro" id="IPR002052">
    <property type="entry name" value="DNA_methylase_N6_adenine_CS"/>
</dbReference>
<dbReference type="InterPro" id="IPR012327">
    <property type="entry name" value="MeTrfase_D12"/>
</dbReference>
<dbReference type="SUPFAM" id="SSF53335">
    <property type="entry name" value="S-adenosyl-L-methionine-dependent methyltransferases"/>
    <property type="match status" value="1"/>
</dbReference>
<dbReference type="Gene3D" id="1.10.1020.10">
    <property type="entry name" value="Adenine-specific Methyltransferase, Domain 2"/>
    <property type="match status" value="1"/>
</dbReference>
<dbReference type="GO" id="GO:0043565">
    <property type="term" value="F:sequence-specific DNA binding"/>
    <property type="evidence" value="ECO:0007669"/>
    <property type="project" value="TreeGrafter"/>
</dbReference>
<feature type="binding site" evidence="7">
    <location>
        <position position="52"/>
    </location>
    <ligand>
        <name>S-adenosyl-L-methionine</name>
        <dbReference type="ChEBI" id="CHEBI:59789"/>
    </ligand>
</feature>
<sequence>MNKSFLHWPGGKSRLLTYILSHLDGHHILIEPFAGSGVVFLNGNNPQKKVADINPDLINLFQTLQNKGQAFIDECEKLFIEEDNKEKYYSNRKLFNSTKNKEEKSALFVYLNRHCYNGLWRYNANGEFNVAYRGDPKETLRQVNFPRDEIEQFCQLTKNVEFFCCSFEKMFEMADENCVIYADPPYVPMNSTSNFTGYSKEGFGKESQKTLADHVRNAPCRVVVSNRDTEFIREIYSGMKMIELSVQRNISCKGDKRLKDKELLIVKEKYNE</sequence>
<dbReference type="InterPro" id="IPR023095">
    <property type="entry name" value="Ade_MeTrfase_dom_2"/>
</dbReference>
<feature type="binding site" evidence="7">
    <location>
        <position position="8"/>
    </location>
    <ligand>
        <name>S-adenosyl-L-methionine</name>
        <dbReference type="ChEBI" id="CHEBI:59789"/>
    </ligand>
</feature>
<dbReference type="PRINTS" id="PR00505">
    <property type="entry name" value="D12N6MTFRASE"/>
</dbReference>
<dbReference type="GO" id="GO:0009307">
    <property type="term" value="P:DNA restriction-modification system"/>
    <property type="evidence" value="ECO:0007669"/>
    <property type="project" value="InterPro"/>
</dbReference>